<organism evidence="1 2">
    <name type="scientific">Lentzea waywayandensis</name>
    <dbReference type="NCBI Taxonomy" id="84724"/>
    <lineage>
        <taxon>Bacteria</taxon>
        <taxon>Bacillati</taxon>
        <taxon>Actinomycetota</taxon>
        <taxon>Actinomycetes</taxon>
        <taxon>Pseudonocardiales</taxon>
        <taxon>Pseudonocardiaceae</taxon>
        <taxon>Lentzea</taxon>
    </lineage>
</organism>
<dbReference type="Proteomes" id="UP000198583">
    <property type="component" value="Unassembled WGS sequence"/>
</dbReference>
<keyword evidence="2" id="KW-1185">Reference proteome</keyword>
<proteinExistence type="predicted"/>
<protein>
    <submittedName>
        <fullName evidence="1">HEXXH motif-containing protein</fullName>
    </submittedName>
</protein>
<dbReference type="InterPro" id="IPR026337">
    <property type="entry name" value="AKG_HExxH"/>
</dbReference>
<evidence type="ECO:0000313" key="1">
    <source>
        <dbReference type="EMBL" id="SFQ95928.1"/>
    </source>
</evidence>
<accession>A0A1I6CRW6</accession>
<dbReference type="OrthoDB" id="796761at2"/>
<dbReference type="NCBIfam" id="TIGR04267">
    <property type="entry name" value="mod_HExxH"/>
    <property type="match status" value="1"/>
</dbReference>
<gene>
    <name evidence="1" type="ORF">SAMN04488564_101173</name>
</gene>
<evidence type="ECO:0000313" key="2">
    <source>
        <dbReference type="Proteomes" id="UP000198583"/>
    </source>
</evidence>
<dbReference type="EMBL" id="FOYL01000001">
    <property type="protein sequence ID" value="SFQ95928.1"/>
    <property type="molecule type" value="Genomic_DNA"/>
</dbReference>
<dbReference type="RefSeq" id="WP_093587803.1">
    <property type="nucleotide sequence ID" value="NZ_FOYL01000001.1"/>
</dbReference>
<name>A0A1I6CRW6_9PSEU</name>
<dbReference type="AlphaFoldDB" id="A0A1I6CRW6"/>
<dbReference type="STRING" id="84724.SAMN04488564_101173"/>
<reference evidence="2" key="1">
    <citation type="submission" date="2016-10" db="EMBL/GenBank/DDBJ databases">
        <authorList>
            <person name="Varghese N."/>
            <person name="Submissions S."/>
        </authorList>
    </citation>
    <scope>NUCLEOTIDE SEQUENCE [LARGE SCALE GENOMIC DNA]</scope>
    <source>
        <strain evidence="2">DSM 44232</strain>
    </source>
</reference>
<sequence>MTHRISRSLFLELARGGGGPEAIRLLSSARRSRTLMMISLIARHAAPDVRAAYEAWKAVSATDAADLVLRHPMTGAAISGASRAPETASPSLFAGMAVATAMRAGADVQVDAPCTELFLPTVGRARGGTTYSVSGGLLQVDGRPHVPSPPIRLAMGQLEVELDSGVDVPRWQEVLAAGWDELSHHHPQVARECAAAITMLSAIPSPVHDMASATAADAFGCIYLSLPPDPRTAALALTHELQHGKLSVLIDLFPLTAADSGELYYAPWRPDPRPLAGLLHGIYAHMGVAAFWRRYRDDQAEQEHARWRTATRQAAATALASGKLTELGTTFVNEIVEVLDSWTETVSPAAQAVAEAALTHHRTQWEITNSR</sequence>